<feature type="region of interest" description="Disordered" evidence="1">
    <location>
        <begin position="1"/>
        <end position="51"/>
    </location>
</feature>
<dbReference type="GeneID" id="110788440"/>
<dbReference type="RefSeq" id="XP_021848777.2">
    <property type="nucleotide sequence ID" value="XM_021993085.2"/>
</dbReference>
<keyword evidence="2" id="KW-1185">Reference proteome</keyword>
<name>A0A9R0IGP4_SPIOL</name>
<dbReference type="PANTHER" id="PTHR37242:SF1">
    <property type="entry name" value="OS09G0569450 PROTEIN"/>
    <property type="match status" value="1"/>
</dbReference>
<evidence type="ECO:0000313" key="3">
    <source>
        <dbReference type="RefSeq" id="XP_021848776.2"/>
    </source>
</evidence>
<evidence type="ECO:0000313" key="4">
    <source>
        <dbReference type="RefSeq" id="XP_021848777.2"/>
    </source>
</evidence>
<evidence type="ECO:0000313" key="5">
    <source>
        <dbReference type="RefSeq" id="XP_021848778.2"/>
    </source>
</evidence>
<sequence length="122" mass="13883">MSEEVQAAPPPQSPAPVPHPPQTQLPPPESAPLPTPRPESPQLQSDPSPAVLEFNPSRMIGIIRRKSLIKDLAAAYHAECLDYCHELLELQRRWEESYKEIKSFEDSRKDIVRPSKRVKKVR</sequence>
<dbReference type="AlphaFoldDB" id="A0A9R0IGP4"/>
<reference evidence="2" key="1">
    <citation type="journal article" date="2021" name="Nat. Commun.">
        <title>Genomic analyses provide insights into spinach domestication and the genetic basis of agronomic traits.</title>
        <authorList>
            <person name="Cai X."/>
            <person name="Sun X."/>
            <person name="Xu C."/>
            <person name="Sun H."/>
            <person name="Wang X."/>
            <person name="Ge C."/>
            <person name="Zhang Z."/>
            <person name="Wang Q."/>
            <person name="Fei Z."/>
            <person name="Jiao C."/>
            <person name="Wang Q."/>
        </authorList>
    </citation>
    <scope>NUCLEOTIDE SEQUENCE [LARGE SCALE GENOMIC DNA]</scope>
    <source>
        <strain evidence="2">cv. Varoflay</strain>
    </source>
</reference>
<dbReference type="RefSeq" id="XP_056684158.1">
    <property type="nucleotide sequence ID" value="XM_056828180.1"/>
</dbReference>
<accession>A0A9R0IGP4</accession>
<evidence type="ECO:0000313" key="2">
    <source>
        <dbReference type="Proteomes" id="UP000813463"/>
    </source>
</evidence>
<dbReference type="PANTHER" id="PTHR37242">
    <property type="entry name" value="OS09G0569450 PROTEIN"/>
    <property type="match status" value="1"/>
</dbReference>
<dbReference type="RefSeq" id="XP_021848776.2">
    <property type="nucleotide sequence ID" value="XM_021993084.2"/>
</dbReference>
<dbReference type="KEGG" id="soe:110788440"/>
<evidence type="ECO:0000313" key="6">
    <source>
        <dbReference type="RefSeq" id="XP_056684158.1"/>
    </source>
</evidence>
<dbReference type="RefSeq" id="XP_021848778.2">
    <property type="nucleotide sequence ID" value="XM_021993086.2"/>
</dbReference>
<reference evidence="3 4" key="2">
    <citation type="submission" date="2025-05" db="UniProtKB">
        <authorList>
            <consortium name="RefSeq"/>
        </authorList>
    </citation>
    <scope>IDENTIFICATION</scope>
    <source>
        <tissue evidence="3 4">Leaf</tissue>
    </source>
</reference>
<dbReference type="Proteomes" id="UP000813463">
    <property type="component" value="Chromosome 5"/>
</dbReference>
<evidence type="ECO:0000256" key="1">
    <source>
        <dbReference type="SAM" id="MobiDB-lite"/>
    </source>
</evidence>
<protein>
    <submittedName>
        <fullName evidence="3 4">Uncharacterized protein</fullName>
    </submittedName>
</protein>
<organism evidence="2 4">
    <name type="scientific">Spinacia oleracea</name>
    <name type="common">Spinach</name>
    <dbReference type="NCBI Taxonomy" id="3562"/>
    <lineage>
        <taxon>Eukaryota</taxon>
        <taxon>Viridiplantae</taxon>
        <taxon>Streptophyta</taxon>
        <taxon>Embryophyta</taxon>
        <taxon>Tracheophyta</taxon>
        <taxon>Spermatophyta</taxon>
        <taxon>Magnoliopsida</taxon>
        <taxon>eudicotyledons</taxon>
        <taxon>Gunneridae</taxon>
        <taxon>Pentapetalae</taxon>
        <taxon>Caryophyllales</taxon>
        <taxon>Chenopodiaceae</taxon>
        <taxon>Chenopodioideae</taxon>
        <taxon>Anserineae</taxon>
        <taxon>Spinacia</taxon>
    </lineage>
</organism>
<feature type="compositionally biased region" description="Pro residues" evidence="1">
    <location>
        <begin position="8"/>
        <end position="39"/>
    </location>
</feature>
<proteinExistence type="predicted"/>
<gene>
    <name evidence="3 4 5 6" type="primary">LOC110788440</name>
</gene>